<feature type="compositionally biased region" description="Basic and acidic residues" evidence="1">
    <location>
        <begin position="119"/>
        <end position="136"/>
    </location>
</feature>
<feature type="compositionally biased region" description="Low complexity" evidence="1">
    <location>
        <begin position="107"/>
        <end position="117"/>
    </location>
</feature>
<name>S9PS81_SCHOY</name>
<dbReference type="AlphaFoldDB" id="S9PS81"/>
<gene>
    <name evidence="2" type="ORF">SOCG_03949</name>
</gene>
<proteinExistence type="predicted"/>
<feature type="region of interest" description="Disordered" evidence="1">
    <location>
        <begin position="64"/>
        <end position="204"/>
    </location>
</feature>
<sequence>MPNSPKNDQPCVSWKLSPLKSKSLSDEQISQLFTKSSGNSNPIINDPVVNLWDRLQQNQVVYRSVSMPSSTTSHKSVSRDNSKNTLKRSRTLDLNTDENPEPKNKLSRVSNLVSLLRATMDRREKQRKKSIEDNHSYLDTNKPISNDDEPSDVEQEASSSQGSGTEVTQTQQSLDEEGPEDSANNCILNDEDEDDGDEFFVDDEDLRKLQDIENKWVTSQHTPNMQDKMQAQDNLLGPG</sequence>
<feature type="compositionally biased region" description="Acidic residues" evidence="1">
    <location>
        <begin position="146"/>
        <end position="155"/>
    </location>
</feature>
<dbReference type="HOGENOM" id="CLU_1161722_0_0_1"/>
<dbReference type="GeneID" id="25032916"/>
<dbReference type="OrthoDB" id="5405371at2759"/>
<reference evidence="2 3" key="1">
    <citation type="journal article" date="2011" name="Science">
        <title>Comparative functional genomics of the fission yeasts.</title>
        <authorList>
            <person name="Rhind N."/>
            <person name="Chen Z."/>
            <person name="Yassour M."/>
            <person name="Thompson D.A."/>
            <person name="Haas B.J."/>
            <person name="Habib N."/>
            <person name="Wapinski I."/>
            <person name="Roy S."/>
            <person name="Lin M.F."/>
            <person name="Heiman D.I."/>
            <person name="Young S.K."/>
            <person name="Furuya K."/>
            <person name="Guo Y."/>
            <person name="Pidoux A."/>
            <person name="Chen H.M."/>
            <person name="Robbertse B."/>
            <person name="Goldberg J.M."/>
            <person name="Aoki K."/>
            <person name="Bayne E.H."/>
            <person name="Berlin A.M."/>
            <person name="Desjardins C.A."/>
            <person name="Dobbs E."/>
            <person name="Dukaj L."/>
            <person name="Fan L."/>
            <person name="FitzGerald M.G."/>
            <person name="French C."/>
            <person name="Gujja S."/>
            <person name="Hansen K."/>
            <person name="Keifenheim D."/>
            <person name="Levin J.Z."/>
            <person name="Mosher R.A."/>
            <person name="Mueller C.A."/>
            <person name="Pfiffner J."/>
            <person name="Priest M."/>
            <person name="Russ C."/>
            <person name="Smialowska A."/>
            <person name="Swoboda P."/>
            <person name="Sykes S.M."/>
            <person name="Vaughn M."/>
            <person name="Vengrova S."/>
            <person name="Yoder R."/>
            <person name="Zeng Q."/>
            <person name="Allshire R."/>
            <person name="Baulcombe D."/>
            <person name="Birren B.W."/>
            <person name="Brown W."/>
            <person name="Ekwall K."/>
            <person name="Kellis M."/>
            <person name="Leatherwood J."/>
            <person name="Levin H."/>
            <person name="Margalit H."/>
            <person name="Martienssen R."/>
            <person name="Nieduszynski C.A."/>
            <person name="Spatafora J.W."/>
            <person name="Friedman N."/>
            <person name="Dalgaard J.Z."/>
            <person name="Baumann P."/>
            <person name="Niki H."/>
            <person name="Regev A."/>
            <person name="Nusbaum C."/>
        </authorList>
    </citation>
    <scope>NUCLEOTIDE SEQUENCE [LARGE SCALE GENOMIC DNA]</scope>
    <source>
        <strain evidence="3">yFS286</strain>
    </source>
</reference>
<organism evidence="2 3">
    <name type="scientific">Schizosaccharomyces octosporus (strain yFS286)</name>
    <name type="common">Fission yeast</name>
    <name type="synonym">Octosporomyces octosporus</name>
    <dbReference type="NCBI Taxonomy" id="483514"/>
    <lineage>
        <taxon>Eukaryota</taxon>
        <taxon>Fungi</taxon>
        <taxon>Dikarya</taxon>
        <taxon>Ascomycota</taxon>
        <taxon>Taphrinomycotina</taxon>
        <taxon>Schizosaccharomycetes</taxon>
        <taxon>Schizosaccharomycetales</taxon>
        <taxon>Schizosaccharomycetaceae</taxon>
        <taxon>Schizosaccharomyces</taxon>
    </lineage>
</organism>
<feature type="compositionally biased region" description="Acidic residues" evidence="1">
    <location>
        <begin position="189"/>
        <end position="204"/>
    </location>
</feature>
<dbReference type="VEuPathDB" id="FungiDB:SOCG_03949"/>
<dbReference type="EMBL" id="KE503207">
    <property type="protein sequence ID" value="EPX72016.1"/>
    <property type="molecule type" value="Genomic_DNA"/>
</dbReference>
<protein>
    <submittedName>
        <fullName evidence="2">Uncharacterized protein</fullName>
    </submittedName>
</protein>
<feature type="compositionally biased region" description="Polar residues" evidence="1">
    <location>
        <begin position="216"/>
        <end position="233"/>
    </location>
</feature>
<dbReference type="OMA" id="PCVSWKL"/>
<dbReference type="Proteomes" id="UP000016088">
    <property type="component" value="Unassembled WGS sequence"/>
</dbReference>
<evidence type="ECO:0000313" key="3">
    <source>
        <dbReference type="Proteomes" id="UP000016088"/>
    </source>
</evidence>
<accession>S9PS81</accession>
<dbReference type="GO" id="GO:0035861">
    <property type="term" value="C:site of double-strand break"/>
    <property type="evidence" value="ECO:0007669"/>
    <property type="project" value="EnsemblFungi"/>
</dbReference>
<feature type="region of interest" description="Disordered" evidence="1">
    <location>
        <begin position="216"/>
        <end position="239"/>
    </location>
</feature>
<keyword evidence="3" id="KW-1185">Reference proteome</keyword>
<evidence type="ECO:0000313" key="2">
    <source>
        <dbReference type="EMBL" id="EPX72016.1"/>
    </source>
</evidence>
<feature type="compositionally biased region" description="Polar residues" evidence="1">
    <location>
        <begin position="156"/>
        <end position="173"/>
    </location>
</feature>
<feature type="compositionally biased region" description="Polar residues" evidence="1">
    <location>
        <begin position="64"/>
        <end position="75"/>
    </location>
</feature>
<dbReference type="RefSeq" id="XP_013019312.1">
    <property type="nucleotide sequence ID" value="XM_013163858.1"/>
</dbReference>
<evidence type="ECO:0000256" key="1">
    <source>
        <dbReference type="SAM" id="MobiDB-lite"/>
    </source>
</evidence>